<organism evidence="1 2">
    <name type="scientific">Knufia fluminis</name>
    <dbReference type="NCBI Taxonomy" id="191047"/>
    <lineage>
        <taxon>Eukaryota</taxon>
        <taxon>Fungi</taxon>
        <taxon>Dikarya</taxon>
        <taxon>Ascomycota</taxon>
        <taxon>Pezizomycotina</taxon>
        <taxon>Eurotiomycetes</taxon>
        <taxon>Chaetothyriomycetidae</taxon>
        <taxon>Chaetothyriales</taxon>
        <taxon>Trichomeriaceae</taxon>
        <taxon>Knufia</taxon>
    </lineage>
</organism>
<sequence length="373" mass="43356">MSNTSGRSAAIQYDKQHLLGIPPELRNIIYKHYFRDAQSKFRFRSEMPHESSAGLDKQTQFPLFRIYCNLTCMFCEGCRDRRLCKSTLGNEQWLWDQENDGTLSPWLEIRRWQSQDAMYPGHPFRDDGAAAPDAVVLIKQSRHALLLSCSQCYVEGTQFYAEARNVEYYNPAMTHEWTALLRAQPQSFLANVRHLTFHDSHMVTLLRLHHGDAEDSFYTGTDFWAERARRALDPMKQAGTFGNLLTLTVDQRHNSLESSRVRRHPPTTIQQARTWGISASTEPMIARLRLARDDLFPQAKLFWKFQVQWTNTSITDGSSNGILSETGWKTYTYQIDDTEDPIVEDQSWTLKRRPLKRRQLLDGTYAPIRYLAH</sequence>
<protein>
    <submittedName>
        <fullName evidence="1">Uncharacterized protein</fullName>
    </submittedName>
</protein>
<dbReference type="Proteomes" id="UP001316803">
    <property type="component" value="Unassembled WGS sequence"/>
</dbReference>
<dbReference type="AlphaFoldDB" id="A0AAN8EGS2"/>
<reference evidence="1 2" key="1">
    <citation type="submission" date="2022-12" db="EMBL/GenBank/DDBJ databases">
        <title>Genomic features and morphological characterization of a novel Knufia sp. strain isolated from spacecraft assembly facility.</title>
        <authorList>
            <person name="Teixeira M."/>
            <person name="Chander A.M."/>
            <person name="Stajich J.E."/>
            <person name="Venkateswaran K."/>
        </authorList>
    </citation>
    <scope>NUCLEOTIDE SEQUENCE [LARGE SCALE GENOMIC DNA]</scope>
    <source>
        <strain evidence="1 2">FJI-L2-BK-P2</strain>
    </source>
</reference>
<proteinExistence type="predicted"/>
<name>A0AAN8EGS2_9EURO</name>
<dbReference type="EMBL" id="JAKLMC020000038">
    <property type="protein sequence ID" value="KAK5949260.1"/>
    <property type="molecule type" value="Genomic_DNA"/>
</dbReference>
<keyword evidence="2" id="KW-1185">Reference proteome</keyword>
<comment type="caution">
    <text evidence="1">The sequence shown here is derived from an EMBL/GenBank/DDBJ whole genome shotgun (WGS) entry which is preliminary data.</text>
</comment>
<accession>A0AAN8EGS2</accession>
<evidence type="ECO:0000313" key="2">
    <source>
        <dbReference type="Proteomes" id="UP001316803"/>
    </source>
</evidence>
<evidence type="ECO:0000313" key="1">
    <source>
        <dbReference type="EMBL" id="KAK5949260.1"/>
    </source>
</evidence>
<gene>
    <name evidence="1" type="ORF">OHC33_009801</name>
</gene>